<comment type="similarity">
    <text evidence="1">Belongs to the GSP E family.</text>
</comment>
<sequence>MQKKFLTPAEETELTQILGLTSSKEQVTSLTGKFLSYASSHGSSDIHIEPMRNASMVRFRVDGILYDIVEVSLDLHEAIIARFKVLADLKTDEHRMPQDGRFSGTMEATVIDFRVSVMPLIFGEKVAIRLLRQEKQSESMEELGMNEQHQTLIQQSLRRPYGMGLVCGPTGTGKTTTLYTLLRFLLSERGNTSNFYTIEDPAEYSIERINQIQVNPGVGLTFSTALRGLLRQDTDVIMVGEIRDRETAAAATQASLTGRLLLSTLHTRNAVGALIRLADIGIESYLIASAVSIIIAQRLVRLNCTSCLQEFQFDQSAFKDLDQQHGLSQVFQAQLQEKLRSTGGLTMYRGKGCEVCHYTGYRGRTAIFEVIEMSDTMRELVQRRSSMTILTNQAINEGMLTIFHHGFAKVLEGKTTIEEVLKVSMD</sequence>
<dbReference type="Gene3D" id="3.30.450.90">
    <property type="match status" value="1"/>
</dbReference>
<dbReference type="Proteomes" id="UP000178377">
    <property type="component" value="Unassembled WGS sequence"/>
</dbReference>
<dbReference type="Gene3D" id="3.40.50.300">
    <property type="entry name" value="P-loop containing nucleotide triphosphate hydrolases"/>
    <property type="match status" value="1"/>
</dbReference>
<protein>
    <recommendedName>
        <fullName evidence="4">Bacterial type II secretion system protein E domain-containing protein</fullName>
    </recommendedName>
</protein>
<dbReference type="EMBL" id="MFEO01000031">
    <property type="protein sequence ID" value="OGE88620.1"/>
    <property type="molecule type" value="Genomic_DNA"/>
</dbReference>
<evidence type="ECO:0000256" key="2">
    <source>
        <dbReference type="ARBA" id="ARBA00022741"/>
    </source>
</evidence>
<accession>A0A1F5PG20</accession>
<keyword evidence="3" id="KW-0067">ATP-binding</keyword>
<dbReference type="SUPFAM" id="SSF52540">
    <property type="entry name" value="P-loop containing nucleoside triphosphate hydrolases"/>
    <property type="match status" value="1"/>
</dbReference>
<dbReference type="Pfam" id="PF00437">
    <property type="entry name" value="T2SSE"/>
    <property type="match status" value="1"/>
</dbReference>
<dbReference type="STRING" id="1817828.A2722_04145"/>
<dbReference type="GO" id="GO:0016887">
    <property type="term" value="F:ATP hydrolysis activity"/>
    <property type="evidence" value="ECO:0007669"/>
    <property type="project" value="TreeGrafter"/>
</dbReference>
<gene>
    <name evidence="5" type="ORF">A2722_04145</name>
</gene>
<proteinExistence type="inferred from homology"/>
<name>A0A1F5PG20_9BACT</name>
<dbReference type="AlphaFoldDB" id="A0A1F5PG20"/>
<organism evidence="5 6">
    <name type="scientific">Candidatus Doudnabacteria bacterium RIFCSPHIGHO2_01_FULL_50_11</name>
    <dbReference type="NCBI Taxonomy" id="1817828"/>
    <lineage>
        <taxon>Bacteria</taxon>
        <taxon>Candidatus Doudnaibacteriota</taxon>
    </lineage>
</organism>
<dbReference type="PANTHER" id="PTHR30258">
    <property type="entry name" value="TYPE II SECRETION SYSTEM PROTEIN GSPE-RELATED"/>
    <property type="match status" value="1"/>
</dbReference>
<dbReference type="PANTHER" id="PTHR30258:SF1">
    <property type="entry name" value="PROTEIN TRANSPORT PROTEIN HOFB HOMOLOG"/>
    <property type="match status" value="1"/>
</dbReference>
<dbReference type="GO" id="GO:0005886">
    <property type="term" value="C:plasma membrane"/>
    <property type="evidence" value="ECO:0007669"/>
    <property type="project" value="TreeGrafter"/>
</dbReference>
<dbReference type="InterPro" id="IPR027417">
    <property type="entry name" value="P-loop_NTPase"/>
</dbReference>
<dbReference type="GO" id="GO:0005524">
    <property type="term" value="F:ATP binding"/>
    <property type="evidence" value="ECO:0007669"/>
    <property type="project" value="UniProtKB-KW"/>
</dbReference>
<evidence type="ECO:0000313" key="5">
    <source>
        <dbReference type="EMBL" id="OGE88620.1"/>
    </source>
</evidence>
<reference evidence="5 6" key="1">
    <citation type="journal article" date="2016" name="Nat. Commun.">
        <title>Thousands of microbial genomes shed light on interconnected biogeochemical processes in an aquifer system.</title>
        <authorList>
            <person name="Anantharaman K."/>
            <person name="Brown C.T."/>
            <person name="Hug L.A."/>
            <person name="Sharon I."/>
            <person name="Castelle C.J."/>
            <person name="Probst A.J."/>
            <person name="Thomas B.C."/>
            <person name="Singh A."/>
            <person name="Wilkins M.J."/>
            <person name="Karaoz U."/>
            <person name="Brodie E.L."/>
            <person name="Williams K.H."/>
            <person name="Hubbard S.S."/>
            <person name="Banfield J.F."/>
        </authorList>
    </citation>
    <scope>NUCLEOTIDE SEQUENCE [LARGE SCALE GENOMIC DNA]</scope>
</reference>
<dbReference type="InterPro" id="IPR001482">
    <property type="entry name" value="T2SS/T4SS_dom"/>
</dbReference>
<feature type="domain" description="Bacterial type II secretion system protein E" evidence="4">
    <location>
        <begin position="24"/>
        <end position="421"/>
    </location>
</feature>
<evidence type="ECO:0000256" key="3">
    <source>
        <dbReference type="ARBA" id="ARBA00022840"/>
    </source>
</evidence>
<comment type="caution">
    <text evidence="5">The sequence shown here is derived from an EMBL/GenBank/DDBJ whole genome shotgun (WGS) entry which is preliminary data.</text>
</comment>
<evidence type="ECO:0000259" key="4">
    <source>
        <dbReference type="Pfam" id="PF00437"/>
    </source>
</evidence>
<keyword evidence="2" id="KW-0547">Nucleotide-binding</keyword>
<evidence type="ECO:0000256" key="1">
    <source>
        <dbReference type="ARBA" id="ARBA00006611"/>
    </source>
</evidence>
<evidence type="ECO:0000313" key="6">
    <source>
        <dbReference type="Proteomes" id="UP000178377"/>
    </source>
</evidence>
<dbReference type="CDD" id="cd01129">
    <property type="entry name" value="PulE-GspE-like"/>
    <property type="match status" value="1"/>
</dbReference>